<dbReference type="OrthoDB" id="9944312at2759"/>
<evidence type="ECO:0000256" key="5">
    <source>
        <dbReference type="ARBA" id="ARBA00022448"/>
    </source>
</evidence>
<dbReference type="AlphaFoldDB" id="A0A8T2JTQ8"/>
<dbReference type="PANTHER" id="PTHR32028:SF1">
    <property type="entry name" value="APOLIPOPROTEIN M"/>
    <property type="match status" value="1"/>
</dbReference>
<dbReference type="GO" id="GO:0005319">
    <property type="term" value="F:lipid transporter activity"/>
    <property type="evidence" value="ECO:0007669"/>
    <property type="project" value="TreeGrafter"/>
</dbReference>
<dbReference type="InterPro" id="IPR012674">
    <property type="entry name" value="Calycin"/>
</dbReference>
<reference evidence="13" key="1">
    <citation type="thesis" date="2020" institute="ProQuest LLC" country="789 East Eisenhower Parkway, Ann Arbor, MI, USA">
        <title>Comparative Genomics and Chromosome Evolution.</title>
        <authorList>
            <person name="Mudd A.B."/>
        </authorList>
    </citation>
    <scope>NUCLEOTIDE SEQUENCE</scope>
    <source>
        <strain evidence="13">Female2</strain>
        <tissue evidence="13">Blood</tissue>
    </source>
</reference>
<keyword evidence="9" id="KW-0445">Lipid transport</keyword>
<organism evidence="13 14">
    <name type="scientific">Hymenochirus boettgeri</name>
    <name type="common">Congo dwarf clawed frog</name>
    <dbReference type="NCBI Taxonomy" id="247094"/>
    <lineage>
        <taxon>Eukaryota</taxon>
        <taxon>Metazoa</taxon>
        <taxon>Chordata</taxon>
        <taxon>Craniata</taxon>
        <taxon>Vertebrata</taxon>
        <taxon>Euteleostomi</taxon>
        <taxon>Amphibia</taxon>
        <taxon>Batrachia</taxon>
        <taxon>Anura</taxon>
        <taxon>Pipoidea</taxon>
        <taxon>Pipidae</taxon>
        <taxon>Pipinae</taxon>
        <taxon>Hymenochirus</taxon>
    </lineage>
</organism>
<keyword evidence="5" id="KW-0813">Transport</keyword>
<dbReference type="EMBL" id="JAACNH010000003">
    <property type="protein sequence ID" value="KAG8448625.1"/>
    <property type="molecule type" value="Genomic_DNA"/>
</dbReference>
<keyword evidence="6" id="KW-0964">Secreted</keyword>
<evidence type="ECO:0000256" key="3">
    <source>
        <dbReference type="ARBA" id="ARBA00011559"/>
    </source>
</evidence>
<accession>A0A8T2JTQ8</accession>
<dbReference type="GO" id="GO:0034384">
    <property type="term" value="P:high-density lipoprotein particle clearance"/>
    <property type="evidence" value="ECO:0007669"/>
    <property type="project" value="TreeGrafter"/>
</dbReference>
<comment type="similarity">
    <text evidence="2">Belongs to the calycin superfamily. Lipocalin family. Highly divergent.</text>
</comment>
<keyword evidence="14" id="KW-1185">Reference proteome</keyword>
<evidence type="ECO:0000256" key="11">
    <source>
        <dbReference type="ARBA" id="ARBA00025553"/>
    </source>
</evidence>
<dbReference type="GO" id="GO:0034361">
    <property type="term" value="C:very-low-density lipoprotein particle"/>
    <property type="evidence" value="ECO:0007669"/>
    <property type="project" value="TreeGrafter"/>
</dbReference>
<keyword evidence="8" id="KW-0345">HDL</keyword>
<keyword evidence="10" id="KW-1015">Disulfide bond</keyword>
<name>A0A8T2JTQ8_9PIPI</name>
<dbReference type="GO" id="GO:0034364">
    <property type="term" value="C:high-density lipoprotein particle"/>
    <property type="evidence" value="ECO:0007669"/>
    <property type="project" value="UniProtKB-KW"/>
</dbReference>
<dbReference type="Pfam" id="PF11032">
    <property type="entry name" value="ApoM"/>
    <property type="match status" value="1"/>
</dbReference>
<gene>
    <name evidence="13" type="ORF">GDO86_015636</name>
</gene>
<evidence type="ECO:0000256" key="2">
    <source>
        <dbReference type="ARBA" id="ARBA00007071"/>
    </source>
</evidence>
<comment type="subunit">
    <text evidence="3">Interacts with LRP2; LRP2 mediates APOM renal uptake and subsequent lysosomal degradation.</text>
</comment>
<dbReference type="GO" id="GO:0034380">
    <property type="term" value="P:high-density lipoprotein particle assembly"/>
    <property type="evidence" value="ECO:0007669"/>
    <property type="project" value="TreeGrafter"/>
</dbReference>
<evidence type="ECO:0000256" key="9">
    <source>
        <dbReference type="ARBA" id="ARBA00023055"/>
    </source>
</evidence>
<evidence type="ECO:0000256" key="12">
    <source>
        <dbReference type="SAM" id="SignalP"/>
    </source>
</evidence>
<dbReference type="InterPro" id="IPR022734">
    <property type="entry name" value="ApoM"/>
</dbReference>
<feature type="chain" id="PRO_5035813816" description="Apolipoprotein M" evidence="12">
    <location>
        <begin position="26"/>
        <end position="188"/>
    </location>
</feature>
<evidence type="ECO:0000256" key="10">
    <source>
        <dbReference type="ARBA" id="ARBA00023157"/>
    </source>
</evidence>
<protein>
    <recommendedName>
        <fullName evidence="4">Apolipoprotein M</fullName>
    </recommendedName>
</protein>
<sequence>MIGGTWRYFLYLYGLLIDILRVCDESNRLSASGINRTQFPLQYLGRWYFLAAAAAPGTEALDIFTIMDNAEFVVRESSEREKLYFRAAIRVKDGSCVPRKWIYIFTDRSIELRTEGHPDRITELFSTNCHHCIILKEREKNNSRLLLYARSSQLEEEFMEEFKNKSKCQGFKDILVIPQQQEYCHFEE</sequence>
<dbReference type="GO" id="GO:0005543">
    <property type="term" value="F:phospholipid binding"/>
    <property type="evidence" value="ECO:0007669"/>
    <property type="project" value="TreeGrafter"/>
</dbReference>
<evidence type="ECO:0000313" key="13">
    <source>
        <dbReference type="EMBL" id="KAG8448625.1"/>
    </source>
</evidence>
<dbReference type="GO" id="GO:0033344">
    <property type="term" value="P:cholesterol efflux"/>
    <property type="evidence" value="ECO:0007669"/>
    <property type="project" value="TreeGrafter"/>
</dbReference>
<comment type="subcellular location">
    <subcellularLocation>
        <location evidence="1">Secreted</location>
    </subcellularLocation>
</comment>
<feature type="signal peptide" evidence="12">
    <location>
        <begin position="1"/>
        <end position="25"/>
    </location>
</feature>
<evidence type="ECO:0000256" key="7">
    <source>
        <dbReference type="ARBA" id="ARBA00022729"/>
    </source>
</evidence>
<dbReference type="PANTHER" id="PTHR32028">
    <property type="entry name" value="APOLIPOPROTEIN M"/>
    <property type="match status" value="1"/>
</dbReference>
<dbReference type="GO" id="GO:0034362">
    <property type="term" value="C:low-density lipoprotein particle"/>
    <property type="evidence" value="ECO:0007669"/>
    <property type="project" value="TreeGrafter"/>
</dbReference>
<dbReference type="GO" id="GO:0034375">
    <property type="term" value="P:high-density lipoprotein particle remodeling"/>
    <property type="evidence" value="ECO:0007669"/>
    <property type="project" value="TreeGrafter"/>
</dbReference>
<dbReference type="Gene3D" id="2.40.128.20">
    <property type="match status" value="1"/>
</dbReference>
<evidence type="ECO:0000256" key="6">
    <source>
        <dbReference type="ARBA" id="ARBA00022525"/>
    </source>
</evidence>
<comment type="caution">
    <text evidence="13">The sequence shown here is derived from an EMBL/GenBank/DDBJ whole genome shotgun (WGS) entry which is preliminary data.</text>
</comment>
<comment type="function">
    <text evidence="11">Probably involved in lipid transport. Can bind sphingosine-1-phosphate, myristic acid, palmitic acid and stearic acid, retinol, all-trans-retinoic acid and 9-cis-retinoic acid.</text>
</comment>
<dbReference type="SUPFAM" id="SSF50814">
    <property type="entry name" value="Lipocalins"/>
    <property type="match status" value="1"/>
</dbReference>
<dbReference type="Proteomes" id="UP000812440">
    <property type="component" value="Chromosome 8_10"/>
</dbReference>
<evidence type="ECO:0000256" key="4">
    <source>
        <dbReference type="ARBA" id="ARBA00019937"/>
    </source>
</evidence>
<evidence type="ECO:0000256" key="1">
    <source>
        <dbReference type="ARBA" id="ARBA00004613"/>
    </source>
</evidence>
<proteinExistence type="inferred from homology"/>
<evidence type="ECO:0000256" key="8">
    <source>
        <dbReference type="ARBA" id="ARBA00022850"/>
    </source>
</evidence>
<keyword evidence="7 12" id="KW-0732">Signal</keyword>
<evidence type="ECO:0000313" key="14">
    <source>
        <dbReference type="Proteomes" id="UP000812440"/>
    </source>
</evidence>